<dbReference type="CDD" id="cd00158">
    <property type="entry name" value="RHOD"/>
    <property type="match status" value="1"/>
</dbReference>
<comment type="caution">
    <text evidence="2">The sequence shown here is derived from an EMBL/GenBank/DDBJ whole genome shotgun (WGS) entry which is preliminary data.</text>
</comment>
<dbReference type="Gene3D" id="3.40.250.10">
    <property type="entry name" value="Rhodanese-like domain"/>
    <property type="match status" value="1"/>
</dbReference>
<dbReference type="PANTHER" id="PTHR44086">
    <property type="entry name" value="THIOSULFATE SULFURTRANSFERASE RDL2, MITOCHONDRIAL-RELATED"/>
    <property type="match status" value="1"/>
</dbReference>
<reference evidence="2" key="1">
    <citation type="submission" date="2020-05" db="EMBL/GenBank/DDBJ databases">
        <title>Phylogenomic resolution of chytrid fungi.</title>
        <authorList>
            <person name="Stajich J.E."/>
            <person name="Amses K."/>
            <person name="Simmons R."/>
            <person name="Seto K."/>
            <person name="Myers J."/>
            <person name="Bonds A."/>
            <person name="Quandt C.A."/>
            <person name="Barry K."/>
            <person name="Liu P."/>
            <person name="Grigoriev I."/>
            <person name="Longcore J.E."/>
            <person name="James T.Y."/>
        </authorList>
    </citation>
    <scope>NUCLEOTIDE SEQUENCE</scope>
    <source>
        <strain evidence="2">PLAUS21</strain>
    </source>
</reference>
<dbReference type="SMART" id="SM00450">
    <property type="entry name" value="RHOD"/>
    <property type="match status" value="1"/>
</dbReference>
<proteinExistence type="predicted"/>
<accession>A0AAD5UL77</accession>
<evidence type="ECO:0000259" key="1">
    <source>
        <dbReference type="PROSITE" id="PS50206"/>
    </source>
</evidence>
<dbReference type="GO" id="GO:0005739">
    <property type="term" value="C:mitochondrion"/>
    <property type="evidence" value="ECO:0007669"/>
    <property type="project" value="TreeGrafter"/>
</dbReference>
<dbReference type="PANTHER" id="PTHR44086:SF10">
    <property type="entry name" value="THIOSULFATE SULFURTRANSFERASE_RHODANESE-LIKE DOMAIN-CONTAINING PROTEIN 3"/>
    <property type="match status" value="1"/>
</dbReference>
<protein>
    <recommendedName>
        <fullName evidence="1">Rhodanese domain-containing protein</fullName>
    </recommendedName>
</protein>
<name>A0AAD5UL77_9FUNG</name>
<gene>
    <name evidence="2" type="ORF">HK103_006994</name>
</gene>
<evidence type="ECO:0000313" key="3">
    <source>
        <dbReference type="Proteomes" id="UP001210925"/>
    </source>
</evidence>
<dbReference type="InterPro" id="IPR001763">
    <property type="entry name" value="Rhodanese-like_dom"/>
</dbReference>
<sequence>MFKRAFSSTIASRGLYKDYIAKLTPTVKQISLAGLKQKIAADPIHGPPKTFHLLDVRETYEWNEDHIPFATYTGRGNLERDIQQIVPDVHDEIVLYCAGGFRSIIAADTLTKMGYKNVYSLKGGIGAWKNEGNHIVTNQVVYSDRVEYGKPE</sequence>
<dbReference type="PROSITE" id="PS50206">
    <property type="entry name" value="RHODANESE_3"/>
    <property type="match status" value="1"/>
</dbReference>
<organism evidence="2 3">
    <name type="scientific">Boothiomyces macroporosus</name>
    <dbReference type="NCBI Taxonomy" id="261099"/>
    <lineage>
        <taxon>Eukaryota</taxon>
        <taxon>Fungi</taxon>
        <taxon>Fungi incertae sedis</taxon>
        <taxon>Chytridiomycota</taxon>
        <taxon>Chytridiomycota incertae sedis</taxon>
        <taxon>Chytridiomycetes</taxon>
        <taxon>Rhizophydiales</taxon>
        <taxon>Terramycetaceae</taxon>
        <taxon>Boothiomyces</taxon>
    </lineage>
</organism>
<dbReference type="SUPFAM" id="SSF52821">
    <property type="entry name" value="Rhodanese/Cell cycle control phosphatase"/>
    <property type="match status" value="1"/>
</dbReference>
<evidence type="ECO:0000313" key="2">
    <source>
        <dbReference type="EMBL" id="KAJ3261039.1"/>
    </source>
</evidence>
<dbReference type="GO" id="GO:0004792">
    <property type="term" value="F:thiosulfate-cyanide sulfurtransferase activity"/>
    <property type="evidence" value="ECO:0007669"/>
    <property type="project" value="TreeGrafter"/>
</dbReference>
<dbReference type="Proteomes" id="UP001210925">
    <property type="component" value="Unassembled WGS sequence"/>
</dbReference>
<dbReference type="Pfam" id="PF00581">
    <property type="entry name" value="Rhodanese"/>
    <property type="match status" value="1"/>
</dbReference>
<dbReference type="AlphaFoldDB" id="A0AAD5UL77"/>
<feature type="domain" description="Rhodanese" evidence="1">
    <location>
        <begin position="47"/>
        <end position="137"/>
    </location>
</feature>
<dbReference type="EMBL" id="JADGKB010000008">
    <property type="protein sequence ID" value="KAJ3261039.1"/>
    <property type="molecule type" value="Genomic_DNA"/>
</dbReference>
<keyword evidence="3" id="KW-1185">Reference proteome</keyword>
<dbReference type="InterPro" id="IPR036873">
    <property type="entry name" value="Rhodanese-like_dom_sf"/>
</dbReference>